<dbReference type="AlphaFoldDB" id="W2GGY6"/>
<feature type="non-terminal residue" evidence="1">
    <location>
        <position position="219"/>
    </location>
</feature>
<proteinExistence type="predicted"/>
<gene>
    <name evidence="1" type="ORF">L915_12321</name>
</gene>
<sequence>SSTATKSETVIKPRRECYHCSENHCGCDWNVISRSQVKLRRAQYSSVERVELSEPVKSRAVGGTTLTSTHAFLLAELAINIDQQLEYLASRESDDDDSFDEPVGIHPCKANVADVVMNVVNALVNDAIDRGVVDDHITTRLYDVVRRYCGWRLKLGNDPPARAQPFKLRLKPNAKPYRCKVRQNSPDKSAFLETFNKRLLELGWVYENRERQWRRPALP</sequence>
<reference evidence="1" key="1">
    <citation type="submission" date="2013-11" db="EMBL/GenBank/DDBJ databases">
        <title>The Genome Sequence of Phytophthora parasitica CJ02B3.</title>
        <authorList>
            <consortium name="The Broad Institute Genomics Platform"/>
            <person name="Russ C."/>
            <person name="Tyler B."/>
            <person name="Panabieres F."/>
            <person name="Shan W."/>
            <person name="Tripathy S."/>
            <person name="Grunwald N."/>
            <person name="Machado M."/>
            <person name="Johnson C.S."/>
            <person name="Arredondo F."/>
            <person name="Hong C."/>
            <person name="Coffey M."/>
            <person name="Young S.K."/>
            <person name="Zeng Q."/>
            <person name="Gargeya S."/>
            <person name="Fitzgerald M."/>
            <person name="Abouelleil A."/>
            <person name="Alvarado L."/>
            <person name="Chapman S.B."/>
            <person name="Gainer-Dewar J."/>
            <person name="Goldberg J."/>
            <person name="Griggs A."/>
            <person name="Gujja S."/>
            <person name="Hansen M."/>
            <person name="Howarth C."/>
            <person name="Imamovic A."/>
            <person name="Ireland A."/>
            <person name="Larimer J."/>
            <person name="McCowan C."/>
            <person name="Murphy C."/>
            <person name="Pearson M."/>
            <person name="Poon T.W."/>
            <person name="Priest M."/>
            <person name="Roberts A."/>
            <person name="Saif S."/>
            <person name="Shea T."/>
            <person name="Sykes S."/>
            <person name="Wortman J."/>
            <person name="Nusbaum C."/>
            <person name="Birren B."/>
        </authorList>
    </citation>
    <scope>NUCLEOTIDE SEQUENCE [LARGE SCALE GENOMIC DNA]</scope>
    <source>
        <strain evidence="1">CJ02B3</strain>
    </source>
</reference>
<accession>W2GGY6</accession>
<dbReference type="EMBL" id="KI687251">
    <property type="protein sequence ID" value="ETK82267.1"/>
    <property type="molecule type" value="Genomic_DNA"/>
</dbReference>
<dbReference type="Proteomes" id="UP000053236">
    <property type="component" value="Unassembled WGS sequence"/>
</dbReference>
<protein>
    <submittedName>
        <fullName evidence="1">Uncharacterized protein</fullName>
    </submittedName>
</protein>
<organism evidence="1">
    <name type="scientific">Phytophthora nicotianae</name>
    <name type="common">Potato buckeye rot agent</name>
    <name type="synonym">Phytophthora parasitica</name>
    <dbReference type="NCBI Taxonomy" id="4792"/>
    <lineage>
        <taxon>Eukaryota</taxon>
        <taxon>Sar</taxon>
        <taxon>Stramenopiles</taxon>
        <taxon>Oomycota</taxon>
        <taxon>Peronosporomycetes</taxon>
        <taxon>Peronosporales</taxon>
        <taxon>Peronosporaceae</taxon>
        <taxon>Phytophthora</taxon>
    </lineage>
</organism>
<feature type="non-terminal residue" evidence="1">
    <location>
        <position position="1"/>
    </location>
</feature>
<name>W2GGY6_PHYNI</name>
<evidence type="ECO:0000313" key="1">
    <source>
        <dbReference type="EMBL" id="ETK82267.1"/>
    </source>
</evidence>